<dbReference type="InterPro" id="IPR010071">
    <property type="entry name" value="AA_adenyl_dom"/>
</dbReference>
<accession>A0A1M6ZCR5</accession>
<dbReference type="CDD" id="cd05930">
    <property type="entry name" value="A_NRPS"/>
    <property type="match status" value="1"/>
</dbReference>
<feature type="domain" description="AMP-dependent synthetase/ligase" evidence="1">
    <location>
        <begin position="97"/>
        <end position="417"/>
    </location>
</feature>
<dbReference type="RefSeq" id="WP_139261762.1">
    <property type="nucleotide sequence ID" value="NZ_FRBD01000052.1"/>
</dbReference>
<dbReference type="InterPro" id="IPR045851">
    <property type="entry name" value="AMP-bd_C_sf"/>
</dbReference>
<feature type="non-terminal residue" evidence="2">
    <location>
        <position position="1"/>
    </location>
</feature>
<evidence type="ECO:0000313" key="2">
    <source>
        <dbReference type="EMBL" id="SHL28291.1"/>
    </source>
</evidence>
<protein>
    <submittedName>
        <fullName evidence="2">Amino acid adenylation domain-containing protein</fullName>
    </submittedName>
</protein>
<dbReference type="InterPro" id="IPR000873">
    <property type="entry name" value="AMP-dep_synth/lig_dom"/>
</dbReference>
<dbReference type="PANTHER" id="PTHR45527:SF1">
    <property type="entry name" value="FATTY ACID SYNTHASE"/>
    <property type="match status" value="1"/>
</dbReference>
<dbReference type="Gene3D" id="3.30.300.30">
    <property type="match status" value="1"/>
</dbReference>
<dbReference type="InterPro" id="IPR020845">
    <property type="entry name" value="AMP-binding_CS"/>
</dbReference>
<dbReference type="PROSITE" id="PS00455">
    <property type="entry name" value="AMP_BINDING"/>
    <property type="match status" value="1"/>
</dbReference>
<dbReference type="Gene3D" id="3.40.50.12780">
    <property type="entry name" value="N-terminal domain of ligase-like"/>
    <property type="match status" value="1"/>
</dbReference>
<dbReference type="NCBIfam" id="TIGR01733">
    <property type="entry name" value="AA-adenyl-dom"/>
    <property type="match status" value="1"/>
</dbReference>
<reference evidence="2 3" key="1">
    <citation type="submission" date="2016-11" db="EMBL/GenBank/DDBJ databases">
        <authorList>
            <person name="Jaros S."/>
            <person name="Januszkiewicz K."/>
            <person name="Wedrychowicz H."/>
        </authorList>
    </citation>
    <scope>NUCLEOTIDE SEQUENCE [LARGE SCALE GENOMIC DNA]</scope>
    <source>
        <strain evidence="2 3">KHT3</strain>
    </source>
</reference>
<dbReference type="Gene3D" id="3.30.559.30">
    <property type="entry name" value="Nonribosomal peptide synthetase, condensation domain"/>
    <property type="match status" value="1"/>
</dbReference>
<dbReference type="Proteomes" id="UP000184130">
    <property type="component" value="Unassembled WGS sequence"/>
</dbReference>
<organism evidence="2 3">
    <name type="scientific">Xylanibacter ruminicola</name>
    <name type="common">Prevotella ruminicola</name>
    <dbReference type="NCBI Taxonomy" id="839"/>
    <lineage>
        <taxon>Bacteria</taxon>
        <taxon>Pseudomonadati</taxon>
        <taxon>Bacteroidota</taxon>
        <taxon>Bacteroidia</taxon>
        <taxon>Bacteroidales</taxon>
        <taxon>Prevotellaceae</taxon>
        <taxon>Xylanibacter</taxon>
    </lineage>
</organism>
<proteinExistence type="predicted"/>
<gene>
    <name evidence="2" type="ORF">SAMN05216463_1521</name>
</gene>
<dbReference type="OrthoDB" id="4317020at2"/>
<sequence length="550" mass="62076">DMTLTLDTQKLPIELTVWPNGKDGYTIGLSYETALYSRQDMEVFIHALANYAVHATKEGTRLSDIELTTDDEQEELIKLGTGERMEYDPSETFVSLFRKQARLYPEATAVVDEDSSITYAELDRRSDILATALIEAGVEQDAFVAVMLPRRKEFMLAVMAIFKAGGAYLPLDCDYPKERLQYMLEDAEAKVLITTDFLEQIDFNSDCLPVDNSKPESLAYMLYTSGSTGKPKGVMAEHRNLRALVGWLANMLRLSHTDRCAEHASFCFDASLFDLMTPLTVGAQVHIFSDTLRHDLEGMNRYIHEKSITGMTLSTQLGMELINTFDDLPLRYIVAGGEALQPTRRTSVRIINGYGPTEFTVCASYHVVDQERQYETIPIGQPVPGSHLFIVDPNGKLVPKGMGGELCLSGKQMARGYRKQEELTREKFTDCPFIKGERMYRTGDLCRWNEQGELEYLGRIDTQVKLRGYRIELGEIENQSLKYDGIHQAVASVYDGLLLCLYYTADSDIDEGVLKEFLSQSLPDYMVPSTYMQLEALPLTPNGKVDRKRL</sequence>
<dbReference type="GO" id="GO:0043041">
    <property type="term" value="P:amino acid activation for nonribosomal peptide biosynthetic process"/>
    <property type="evidence" value="ECO:0007669"/>
    <property type="project" value="TreeGrafter"/>
</dbReference>
<dbReference type="InterPro" id="IPR042099">
    <property type="entry name" value="ANL_N_sf"/>
</dbReference>
<dbReference type="SUPFAM" id="SSF56801">
    <property type="entry name" value="Acetyl-CoA synthetase-like"/>
    <property type="match status" value="1"/>
</dbReference>
<name>A0A1M6ZCR5_XYLRU</name>
<dbReference type="AlphaFoldDB" id="A0A1M6ZCR5"/>
<dbReference type="GO" id="GO:0031177">
    <property type="term" value="F:phosphopantetheine binding"/>
    <property type="evidence" value="ECO:0007669"/>
    <property type="project" value="TreeGrafter"/>
</dbReference>
<dbReference type="PRINTS" id="PR00154">
    <property type="entry name" value="AMPBINDING"/>
</dbReference>
<dbReference type="GO" id="GO:0044550">
    <property type="term" value="P:secondary metabolite biosynthetic process"/>
    <property type="evidence" value="ECO:0007669"/>
    <property type="project" value="TreeGrafter"/>
</dbReference>
<dbReference type="GO" id="GO:0005737">
    <property type="term" value="C:cytoplasm"/>
    <property type="evidence" value="ECO:0007669"/>
    <property type="project" value="TreeGrafter"/>
</dbReference>
<evidence type="ECO:0000313" key="3">
    <source>
        <dbReference type="Proteomes" id="UP000184130"/>
    </source>
</evidence>
<dbReference type="Pfam" id="PF00501">
    <property type="entry name" value="AMP-binding"/>
    <property type="match status" value="1"/>
</dbReference>
<dbReference type="EMBL" id="FRBD01000052">
    <property type="protein sequence ID" value="SHL28291.1"/>
    <property type="molecule type" value="Genomic_DNA"/>
</dbReference>
<evidence type="ECO:0000259" key="1">
    <source>
        <dbReference type="Pfam" id="PF00501"/>
    </source>
</evidence>
<dbReference type="PANTHER" id="PTHR45527">
    <property type="entry name" value="NONRIBOSOMAL PEPTIDE SYNTHETASE"/>
    <property type="match status" value="1"/>
</dbReference>
<dbReference type="InterPro" id="IPR020459">
    <property type="entry name" value="AMP-binding"/>
</dbReference>
<feature type="non-terminal residue" evidence="2">
    <location>
        <position position="550"/>
    </location>
</feature>